<comment type="caution">
    <text evidence="1">The sequence shown here is derived from an EMBL/GenBank/DDBJ whole genome shotgun (WGS) entry which is preliminary data.</text>
</comment>
<accession>A0ABX0XGT4</accession>
<evidence type="ECO:0000313" key="2">
    <source>
        <dbReference type="Proteomes" id="UP000770785"/>
    </source>
</evidence>
<gene>
    <name evidence="1" type="ORF">GGR27_003583</name>
</gene>
<sequence length="31" mass="3804">MKIDLRDARSREGKADHINQRIFAYTTERRR</sequence>
<dbReference type="EMBL" id="JAATJH010000008">
    <property type="protein sequence ID" value="NJC28064.1"/>
    <property type="molecule type" value="Genomic_DNA"/>
</dbReference>
<dbReference type="Proteomes" id="UP000770785">
    <property type="component" value="Unassembled WGS sequence"/>
</dbReference>
<reference evidence="1 2" key="1">
    <citation type="submission" date="2020-03" db="EMBL/GenBank/DDBJ databases">
        <title>Genomic Encyclopedia of Type Strains, Phase IV (KMG-IV): sequencing the most valuable type-strain genomes for metagenomic binning, comparative biology and taxonomic classification.</title>
        <authorList>
            <person name="Goeker M."/>
        </authorList>
    </citation>
    <scope>NUCLEOTIDE SEQUENCE [LARGE SCALE GENOMIC DNA]</scope>
    <source>
        <strain evidence="1 2">DSM 105096</strain>
    </source>
</reference>
<name>A0ABX0XGT4_9BACT</name>
<keyword evidence="2" id="KW-1185">Reference proteome</keyword>
<evidence type="ECO:0000313" key="1">
    <source>
        <dbReference type="EMBL" id="NJC28064.1"/>
    </source>
</evidence>
<organism evidence="1 2">
    <name type="scientific">Neolewinella antarctica</name>
    <dbReference type="NCBI Taxonomy" id="442734"/>
    <lineage>
        <taxon>Bacteria</taxon>
        <taxon>Pseudomonadati</taxon>
        <taxon>Bacteroidota</taxon>
        <taxon>Saprospiria</taxon>
        <taxon>Saprospirales</taxon>
        <taxon>Lewinellaceae</taxon>
        <taxon>Neolewinella</taxon>
    </lineage>
</organism>
<proteinExistence type="predicted"/>
<protein>
    <submittedName>
        <fullName evidence="1">Uncharacterized protein</fullName>
    </submittedName>
</protein>